<organism evidence="2 3">
    <name type="scientific">Muraenolepis orangiensis</name>
    <name type="common">Patagonian moray cod</name>
    <dbReference type="NCBI Taxonomy" id="630683"/>
    <lineage>
        <taxon>Eukaryota</taxon>
        <taxon>Metazoa</taxon>
        <taxon>Chordata</taxon>
        <taxon>Craniata</taxon>
        <taxon>Vertebrata</taxon>
        <taxon>Euteleostomi</taxon>
        <taxon>Actinopterygii</taxon>
        <taxon>Neopterygii</taxon>
        <taxon>Teleostei</taxon>
        <taxon>Neoteleostei</taxon>
        <taxon>Acanthomorphata</taxon>
        <taxon>Zeiogadaria</taxon>
        <taxon>Gadariae</taxon>
        <taxon>Gadiformes</taxon>
        <taxon>Muraenolepidoidei</taxon>
        <taxon>Muraenolepididae</taxon>
        <taxon>Muraenolepis</taxon>
    </lineage>
</organism>
<dbReference type="EMBL" id="JANIIK010000044">
    <property type="protein sequence ID" value="KAJ3604480.1"/>
    <property type="molecule type" value="Genomic_DNA"/>
</dbReference>
<gene>
    <name evidence="2" type="ORF">NHX12_029220</name>
</gene>
<accession>A0A9Q0INB6</accession>
<sequence length="123" mass="13671">MKANSEQPPVKRPCLVTPMTYYYRPTTSPTQRIRRTDKYCSSLQISPSPRRVPRPGRGYGDRDGPIPNPACLGGRGGAPVISSLWIRRLRREVDIGVETRQRRPLDGERYGQGPAPGLGTPVT</sequence>
<dbReference type="Proteomes" id="UP001148018">
    <property type="component" value="Unassembled WGS sequence"/>
</dbReference>
<keyword evidence="3" id="KW-1185">Reference proteome</keyword>
<proteinExistence type="predicted"/>
<reference evidence="2" key="1">
    <citation type="submission" date="2022-07" db="EMBL/GenBank/DDBJ databases">
        <title>Chromosome-level genome of Muraenolepis orangiensis.</title>
        <authorList>
            <person name="Kim J."/>
        </authorList>
    </citation>
    <scope>NUCLEOTIDE SEQUENCE</scope>
    <source>
        <strain evidence="2">KU_S4_2022</strain>
        <tissue evidence="2">Muscle</tissue>
    </source>
</reference>
<feature type="compositionally biased region" description="Basic and acidic residues" evidence="1">
    <location>
        <begin position="98"/>
        <end position="109"/>
    </location>
</feature>
<name>A0A9Q0INB6_9TELE</name>
<comment type="caution">
    <text evidence="2">The sequence shown here is derived from an EMBL/GenBank/DDBJ whole genome shotgun (WGS) entry which is preliminary data.</text>
</comment>
<evidence type="ECO:0000313" key="2">
    <source>
        <dbReference type="EMBL" id="KAJ3604480.1"/>
    </source>
</evidence>
<protein>
    <submittedName>
        <fullName evidence="2">Uncharacterized protein</fullName>
    </submittedName>
</protein>
<feature type="region of interest" description="Disordered" evidence="1">
    <location>
        <begin position="25"/>
        <end position="74"/>
    </location>
</feature>
<evidence type="ECO:0000256" key="1">
    <source>
        <dbReference type="SAM" id="MobiDB-lite"/>
    </source>
</evidence>
<evidence type="ECO:0000313" key="3">
    <source>
        <dbReference type="Proteomes" id="UP001148018"/>
    </source>
</evidence>
<dbReference type="AlphaFoldDB" id="A0A9Q0INB6"/>
<feature type="region of interest" description="Disordered" evidence="1">
    <location>
        <begin position="98"/>
        <end position="123"/>
    </location>
</feature>